<organism evidence="1 2">
    <name type="scientific">Helianthus annuus</name>
    <name type="common">Common sunflower</name>
    <dbReference type="NCBI Taxonomy" id="4232"/>
    <lineage>
        <taxon>Eukaryota</taxon>
        <taxon>Viridiplantae</taxon>
        <taxon>Streptophyta</taxon>
        <taxon>Embryophyta</taxon>
        <taxon>Tracheophyta</taxon>
        <taxon>Spermatophyta</taxon>
        <taxon>Magnoliopsida</taxon>
        <taxon>eudicotyledons</taxon>
        <taxon>Gunneridae</taxon>
        <taxon>Pentapetalae</taxon>
        <taxon>asterids</taxon>
        <taxon>campanulids</taxon>
        <taxon>Asterales</taxon>
        <taxon>Asteraceae</taxon>
        <taxon>Asteroideae</taxon>
        <taxon>Heliantheae alliance</taxon>
        <taxon>Heliantheae</taxon>
        <taxon>Helianthus</taxon>
    </lineage>
</organism>
<gene>
    <name evidence="1" type="ORF">HannXRQ_Chr17g0567511</name>
</gene>
<evidence type="ECO:0000313" key="1">
    <source>
        <dbReference type="EMBL" id="OTF87942.1"/>
    </source>
</evidence>
<name>A0A251RUB8_HELAN</name>
<dbReference type="EMBL" id="CM007906">
    <property type="protein sequence ID" value="OTF87942.1"/>
    <property type="molecule type" value="Genomic_DNA"/>
</dbReference>
<proteinExistence type="predicted"/>
<dbReference type="InParanoid" id="A0A251RUB8"/>
<sequence length="63" mass="7401">MKSKWMGPYLITRIGNYGDIEIEDFDDHLRQVVNGYRLKPYLEANDINGSDKQSECFMFHFGP</sequence>
<reference evidence="2" key="1">
    <citation type="journal article" date="2017" name="Nature">
        <title>The sunflower genome provides insights into oil metabolism, flowering and Asterid evolution.</title>
        <authorList>
            <person name="Badouin H."/>
            <person name="Gouzy J."/>
            <person name="Grassa C.J."/>
            <person name="Murat F."/>
            <person name="Staton S.E."/>
            <person name="Cottret L."/>
            <person name="Lelandais-Briere C."/>
            <person name="Owens G.L."/>
            <person name="Carrere S."/>
            <person name="Mayjonade B."/>
            <person name="Legrand L."/>
            <person name="Gill N."/>
            <person name="Kane N.C."/>
            <person name="Bowers J.E."/>
            <person name="Hubner S."/>
            <person name="Bellec A."/>
            <person name="Berard A."/>
            <person name="Berges H."/>
            <person name="Blanchet N."/>
            <person name="Boniface M.C."/>
            <person name="Brunel D."/>
            <person name="Catrice O."/>
            <person name="Chaidir N."/>
            <person name="Claudel C."/>
            <person name="Donnadieu C."/>
            <person name="Faraut T."/>
            <person name="Fievet G."/>
            <person name="Helmstetter N."/>
            <person name="King M."/>
            <person name="Knapp S.J."/>
            <person name="Lai Z."/>
            <person name="Le Paslier M.C."/>
            <person name="Lippi Y."/>
            <person name="Lorenzon L."/>
            <person name="Mandel J.R."/>
            <person name="Marage G."/>
            <person name="Marchand G."/>
            <person name="Marquand E."/>
            <person name="Bret-Mestries E."/>
            <person name="Morien E."/>
            <person name="Nambeesan S."/>
            <person name="Nguyen T."/>
            <person name="Pegot-Espagnet P."/>
            <person name="Pouilly N."/>
            <person name="Raftis F."/>
            <person name="Sallet E."/>
            <person name="Schiex T."/>
            <person name="Thomas J."/>
            <person name="Vandecasteele C."/>
            <person name="Vares D."/>
            <person name="Vear F."/>
            <person name="Vautrin S."/>
            <person name="Crespi M."/>
            <person name="Mangin B."/>
            <person name="Burke J.M."/>
            <person name="Salse J."/>
            <person name="Munos S."/>
            <person name="Vincourt P."/>
            <person name="Rieseberg L.H."/>
            <person name="Langlade N.B."/>
        </authorList>
    </citation>
    <scope>NUCLEOTIDE SEQUENCE [LARGE SCALE GENOMIC DNA]</scope>
    <source>
        <strain evidence="2">cv. SF193</strain>
    </source>
</reference>
<keyword evidence="2" id="KW-1185">Reference proteome</keyword>
<dbReference type="Proteomes" id="UP000215914">
    <property type="component" value="Chromosome 17"/>
</dbReference>
<dbReference type="AlphaFoldDB" id="A0A251RUB8"/>
<protein>
    <submittedName>
        <fullName evidence="1">Uncharacterized protein</fullName>
    </submittedName>
</protein>
<accession>A0A251RUB8</accession>
<evidence type="ECO:0000313" key="2">
    <source>
        <dbReference type="Proteomes" id="UP000215914"/>
    </source>
</evidence>